<reference evidence="2 3" key="1">
    <citation type="submission" date="2022-12" db="EMBL/GenBank/DDBJ databases">
        <title>Polyphasic characterization of Geotalea uranireducens NIT-SL11 newly isolated from a complex of sewage sludge and microbially reduced graphene oxide.</title>
        <authorList>
            <person name="Xie L."/>
            <person name="Yoshida N."/>
            <person name="Meng L."/>
        </authorList>
    </citation>
    <scope>NUCLEOTIDE SEQUENCE [LARGE SCALE GENOMIC DNA]</scope>
    <source>
        <strain evidence="2 3">NIT-SL11</strain>
    </source>
</reference>
<keyword evidence="2" id="KW-0645">Protease</keyword>
<dbReference type="InterPro" id="IPR059177">
    <property type="entry name" value="GH29D-like_dom"/>
</dbReference>
<dbReference type="InterPro" id="IPR008757">
    <property type="entry name" value="Peptidase_M6-like_domain"/>
</dbReference>
<feature type="domain" description="GH29D-like beta-sandwich" evidence="1">
    <location>
        <begin position="1173"/>
        <end position="1237"/>
    </location>
</feature>
<protein>
    <submittedName>
        <fullName evidence="2">Metalloprotease</fullName>
    </submittedName>
</protein>
<dbReference type="NCBIfam" id="TIGR03296">
    <property type="entry name" value="M6dom_TIGR03296"/>
    <property type="match status" value="1"/>
</dbReference>
<feature type="domain" description="GH29D-like beta-sandwich" evidence="1">
    <location>
        <begin position="1340"/>
        <end position="1405"/>
    </location>
</feature>
<proteinExistence type="predicted"/>
<dbReference type="InterPro" id="IPR024079">
    <property type="entry name" value="MetalloPept_cat_dom_sf"/>
</dbReference>
<evidence type="ECO:0000313" key="2">
    <source>
        <dbReference type="EMBL" id="BDV44415.1"/>
    </source>
</evidence>
<dbReference type="SUPFAM" id="SSF55486">
    <property type="entry name" value="Metalloproteases ('zincins'), catalytic domain"/>
    <property type="match status" value="1"/>
</dbReference>
<feature type="domain" description="GH29D-like beta-sandwich" evidence="1">
    <location>
        <begin position="845"/>
        <end position="906"/>
    </location>
</feature>
<dbReference type="InterPro" id="IPR013783">
    <property type="entry name" value="Ig-like_fold"/>
</dbReference>
<keyword evidence="2" id="KW-0482">Metalloprotease</keyword>
<evidence type="ECO:0000259" key="1">
    <source>
        <dbReference type="Pfam" id="PF13290"/>
    </source>
</evidence>
<dbReference type="Gene3D" id="2.60.40.10">
    <property type="entry name" value="Immunoglobulins"/>
    <property type="match status" value="1"/>
</dbReference>
<accession>A0ABM8EQA0</accession>
<feature type="domain" description="GH29D-like beta-sandwich" evidence="1">
    <location>
        <begin position="1667"/>
        <end position="1727"/>
    </location>
</feature>
<dbReference type="RefSeq" id="WP_282000518.1">
    <property type="nucleotide sequence ID" value="NZ_AP027151.1"/>
</dbReference>
<dbReference type="PANTHER" id="PTHR41775">
    <property type="entry name" value="SECRETED PROTEIN-RELATED"/>
    <property type="match status" value="1"/>
</dbReference>
<dbReference type="Pfam" id="PF13290">
    <property type="entry name" value="CHB_HEX_C_1"/>
    <property type="match status" value="7"/>
</dbReference>
<feature type="domain" description="GH29D-like beta-sandwich" evidence="1">
    <location>
        <begin position="1501"/>
        <end position="1565"/>
    </location>
</feature>
<gene>
    <name evidence="2" type="ORF">GURASL_33380</name>
</gene>
<feature type="domain" description="GH29D-like beta-sandwich" evidence="1">
    <location>
        <begin position="1006"/>
        <end position="1071"/>
    </location>
</feature>
<dbReference type="EMBL" id="AP027151">
    <property type="protein sequence ID" value="BDV44415.1"/>
    <property type="molecule type" value="Genomic_DNA"/>
</dbReference>
<keyword evidence="3" id="KW-1185">Reference proteome</keyword>
<organism evidence="2 3">
    <name type="scientific">Geotalea uraniireducens</name>
    <dbReference type="NCBI Taxonomy" id="351604"/>
    <lineage>
        <taxon>Bacteria</taxon>
        <taxon>Pseudomonadati</taxon>
        <taxon>Thermodesulfobacteriota</taxon>
        <taxon>Desulfuromonadia</taxon>
        <taxon>Geobacterales</taxon>
        <taxon>Geobacteraceae</taxon>
        <taxon>Geotalea</taxon>
    </lineage>
</organism>
<name>A0ABM8EQA0_9BACT</name>
<feature type="domain" description="GH29D-like beta-sandwich" evidence="1">
    <location>
        <begin position="679"/>
        <end position="744"/>
    </location>
</feature>
<evidence type="ECO:0000313" key="3">
    <source>
        <dbReference type="Proteomes" id="UP001317705"/>
    </source>
</evidence>
<dbReference type="GO" id="GO:0008237">
    <property type="term" value="F:metallopeptidase activity"/>
    <property type="evidence" value="ECO:0007669"/>
    <property type="project" value="UniProtKB-KW"/>
</dbReference>
<sequence>MGMVRGQRLLFNVLSGLAGGAIFLALLLSGNPAGSMELPRPGEIAQLKQTGEFEGRKRFAEAIGNNKIDAERLKMAISKAKRKALLQQGYLPAAISQLTAYSPPAAWSGMPTTGSVKLFALLIDFPDYPSVTSQSQINTMLFGPANAADVNYPYESLAGFYNRSSYGLLDFSGGTTLGWYRPAYNRSTISMTTAGREALIKEALNYFVGQGVNFSQFDNNGDGKIDYFLVIWTGPDNGWANFWWGYQTSFSDSSYTVSGKQLGKYSWQWEGNPYGQPFKPLVTIHETGHALGLPDYYDYNTGVGPGGGLGGLDMMDHNWGDHNCFSKWVLNWLTPTVVASGSQSLTLNPSATAKDAVLIMPNITNGDLFDEYYLVQNRYRTGNDTQIPTDGLLIWHVDATLNSSGTNYLYDNSTTVHKLLRLMEADGLEDIQKGYSADAGDFYVPGKLFGLNTLPSSKSYSGLNTGVNVASISRAGSQMAATFSIGASPPSGTMKINGGATATQSTSVTLSLAAVAGSNPIYQMRFSNDNASWSAWETYLTTKSWTIPAGDGEKTVYVQFNDKLGIESDSIPATITLDTVAPVATVVANYDLSVPTKSTTFPFSVGGDGVVSYKYQIDGGSWSVVIPATVTMNITKVSSGTHTLAVIAKDAAGNWQSAATPTTLSWTVDTGAPVTTATPAGGTYGSAQTVTLATSEAATVFYTTNGTIPTTGSLQYTAPLTITPPATLKYFAVDLAGNAEAVKTQIYYAVPVAVIGGAPGAKSKLTSLTLTVKGTSVVAYKYKLDSGSYSAETPIATKLLLTGLTAGSHTLAVLGKNASGGWQTTPTSVTWTVDTTVPVTTASLPQGIYNPGQTVTLTASEPGTIYYTTNRTVPSAKSPKYVGPITINTSTTLKFATVDDAGNVEPAQTNVYTITKLSGVPAATTKLASASLKVVGTGVSAYKYSLDGGAYSAETPVATTIVLSSLSAGSHTVSVLGKDAAGAWQSSPTVASWSVEQTAPVTTASPAGGTYTTPQTVTLTTSETATIYYTLNGALPTTKSAKYTAPLAITPTTTLKFYAVDPAGNAEAVKTEAYALPVTAAIGGAPVVKSKLTTASLAISGSGVVAYKYQLDGGSWSAEFPVATKISLTGLAVGPHTVAVIGKNAAGGWQDSQLPTTASWTVDIVAPTTVASPAGGTYSGPQTVTLTADEPATIYYTTNGATPSTKSAVYAGPISLPATGTLKFFAIDQAGNAEKMKSEIYSLPPVAVINGIPAGSGNLTSVTLTIGGTGIVSYKYQLDGGLWSAEIPVATKSTVSGLAAGSHTVAVVGKSAAGAWQNTAVATAASWTIDLVAPVSSVSPAGGVYNASQTVTISAGEAVTVYYTVTGTIPSTSSPKYTAPLAISKTTTLKYLVVDVAGNSEGVKTESYVITTLTGVPAGITKLVSATLTVGGGVTAYKYRLDGGSYSAETPVATKITLTGLASGSHSVDVLGKSSAGVWQVVPNTASWTVDATAPVATASPAGGTYDTPQQVTLSANEPATIYYTTNGATPGTTSTKYTAPITVNPGQTLKYLAVDTAGNPAAVQSQIYAPSPVATISGTPPAMTKLTTASLIVSGTSVVTYKYQLDGGSWSAETARATKIALTGLVPGAHTVAVVGKNVVGTWQTIATTVNWTVDTTAPVTTASLAGGSYATAQSVTLTANEPATIYYTTNGTVPTVKSMVYSGPLVIGTTMTLKYLAVDTAGNLEVAKSQSYQVPPVAEINGVPSGTTTDTSAGFTIGGQYVVAYKYQFDGGSWSAEVSVTQARSFVGLESGTHSLAVVGKNAGGTWQVSPTTAVWTIQ</sequence>
<dbReference type="PANTHER" id="PTHR41775:SF1">
    <property type="entry name" value="PEPTIDASE M6-LIKE DOMAIN-CONTAINING PROTEIN"/>
    <property type="match status" value="1"/>
</dbReference>
<dbReference type="Gene3D" id="3.40.390.10">
    <property type="entry name" value="Collagenase (Catalytic Domain)"/>
    <property type="match status" value="1"/>
</dbReference>
<dbReference type="Proteomes" id="UP001317705">
    <property type="component" value="Chromosome"/>
</dbReference>
<keyword evidence="2" id="KW-0378">Hydrolase</keyword>